<name>A0A511B0C4_9PROT</name>
<reference evidence="1 2" key="1">
    <citation type="submission" date="2019-07" db="EMBL/GenBank/DDBJ databases">
        <title>Whole genome shotgun sequence of Gluconobacter wancherniae NBRC 103581.</title>
        <authorList>
            <person name="Hosoyama A."/>
            <person name="Uohara A."/>
            <person name="Ohji S."/>
            <person name="Ichikawa N."/>
        </authorList>
    </citation>
    <scope>NUCLEOTIDE SEQUENCE [LARGE SCALE GENOMIC DNA]</scope>
    <source>
        <strain evidence="1 2">NBRC 103581</strain>
    </source>
</reference>
<gene>
    <name evidence="1" type="ORF">GWA01_16750</name>
</gene>
<comment type="caution">
    <text evidence="1">The sequence shown here is derived from an EMBL/GenBank/DDBJ whole genome shotgun (WGS) entry which is preliminary data.</text>
</comment>
<accession>A0A511B0C4</accession>
<keyword evidence="2" id="KW-1185">Reference proteome</keyword>
<dbReference type="Proteomes" id="UP000321230">
    <property type="component" value="Unassembled WGS sequence"/>
</dbReference>
<dbReference type="RefSeq" id="WP_228118513.1">
    <property type="nucleotide sequence ID" value="NZ_BARC01000008.1"/>
</dbReference>
<protein>
    <submittedName>
        <fullName evidence="1">Uncharacterized protein</fullName>
    </submittedName>
</protein>
<evidence type="ECO:0000313" key="1">
    <source>
        <dbReference type="EMBL" id="GEK93905.1"/>
    </source>
</evidence>
<dbReference type="EMBL" id="BJUZ01000002">
    <property type="protein sequence ID" value="GEK93905.1"/>
    <property type="molecule type" value="Genomic_DNA"/>
</dbReference>
<dbReference type="AlphaFoldDB" id="A0A511B0C4"/>
<proteinExistence type="predicted"/>
<evidence type="ECO:0000313" key="2">
    <source>
        <dbReference type="Proteomes" id="UP000321230"/>
    </source>
</evidence>
<sequence length="135" mass="14641">MSHSQKGQVPCAISAAMHQFPMKSSARAVSLSVLSLSFCLGAAPEMAIDHVPSAKADGSISVTSDSREYCLRLSRNVQERMQTPHGIPVSAMDDARHLHDTGTALCNGQHVRAGIERLRRALVLLNTSQERQVHL</sequence>
<organism evidence="1 2">
    <name type="scientific">Gluconobacter wancherniae NBRC 103581</name>
    <dbReference type="NCBI Taxonomy" id="656744"/>
    <lineage>
        <taxon>Bacteria</taxon>
        <taxon>Pseudomonadati</taxon>
        <taxon>Pseudomonadota</taxon>
        <taxon>Alphaproteobacteria</taxon>
        <taxon>Acetobacterales</taxon>
        <taxon>Acetobacteraceae</taxon>
        <taxon>Gluconobacter</taxon>
    </lineage>
</organism>